<dbReference type="SUPFAM" id="SSF103473">
    <property type="entry name" value="MFS general substrate transporter"/>
    <property type="match status" value="1"/>
</dbReference>
<keyword evidence="2 5" id="KW-0812">Transmembrane</keyword>
<dbReference type="GO" id="GO:0005351">
    <property type="term" value="F:carbohydrate:proton symporter activity"/>
    <property type="evidence" value="ECO:0007669"/>
    <property type="project" value="TreeGrafter"/>
</dbReference>
<dbReference type="PANTHER" id="PTHR48022:SF26">
    <property type="entry name" value="MAJOR FACILITATOR SUPERFAMILY (MFS) PROFILE DOMAIN-CONTAINING PROTEIN-RELATED"/>
    <property type="match status" value="1"/>
</dbReference>
<dbReference type="GO" id="GO:0016020">
    <property type="term" value="C:membrane"/>
    <property type="evidence" value="ECO:0007669"/>
    <property type="project" value="UniProtKB-SubCell"/>
</dbReference>
<proteinExistence type="predicted"/>
<dbReference type="InterPro" id="IPR050360">
    <property type="entry name" value="MFS_Sugar_Transporters"/>
</dbReference>
<evidence type="ECO:0000256" key="2">
    <source>
        <dbReference type="ARBA" id="ARBA00022692"/>
    </source>
</evidence>
<dbReference type="Gene3D" id="1.20.1250.20">
    <property type="entry name" value="MFS general substrate transporter like domains"/>
    <property type="match status" value="1"/>
</dbReference>
<evidence type="ECO:0000256" key="3">
    <source>
        <dbReference type="ARBA" id="ARBA00022989"/>
    </source>
</evidence>
<dbReference type="PANTHER" id="PTHR48022">
    <property type="entry name" value="PLASTIDIC GLUCOSE TRANSPORTER 4"/>
    <property type="match status" value="1"/>
</dbReference>
<name>A0A9W9WRF7_9EURO</name>
<comment type="subcellular location">
    <subcellularLocation>
        <location evidence="1">Membrane</location>
        <topology evidence="1">Multi-pass membrane protein</topology>
    </subcellularLocation>
</comment>
<reference evidence="6" key="2">
    <citation type="journal article" date="2023" name="IMA Fungus">
        <title>Comparative genomic study of the Penicillium genus elucidates a diverse pangenome and 15 lateral gene transfer events.</title>
        <authorList>
            <person name="Petersen C."/>
            <person name="Sorensen T."/>
            <person name="Nielsen M.R."/>
            <person name="Sondergaard T.E."/>
            <person name="Sorensen J.L."/>
            <person name="Fitzpatrick D.A."/>
            <person name="Frisvad J.C."/>
            <person name="Nielsen K.L."/>
        </authorList>
    </citation>
    <scope>NUCLEOTIDE SEQUENCE</scope>
    <source>
        <strain evidence="6">IBT 17660</strain>
    </source>
</reference>
<dbReference type="OrthoDB" id="4328907at2759"/>
<protein>
    <submittedName>
        <fullName evidence="6">Major facilitator superfamily domaingeneral substrate transporter</fullName>
    </submittedName>
</protein>
<keyword evidence="3 5" id="KW-1133">Transmembrane helix</keyword>
<dbReference type="InterPro" id="IPR005828">
    <property type="entry name" value="MFS_sugar_transport-like"/>
</dbReference>
<dbReference type="Proteomes" id="UP001147760">
    <property type="component" value="Unassembled WGS sequence"/>
</dbReference>
<evidence type="ECO:0000313" key="6">
    <source>
        <dbReference type="EMBL" id="KAJ5472317.1"/>
    </source>
</evidence>
<keyword evidence="4 5" id="KW-0472">Membrane</keyword>
<dbReference type="InterPro" id="IPR036259">
    <property type="entry name" value="MFS_trans_sf"/>
</dbReference>
<reference evidence="6" key="1">
    <citation type="submission" date="2022-12" db="EMBL/GenBank/DDBJ databases">
        <authorList>
            <person name="Petersen C."/>
        </authorList>
    </citation>
    <scope>NUCLEOTIDE SEQUENCE</scope>
    <source>
        <strain evidence="6">IBT 17660</strain>
    </source>
</reference>
<dbReference type="AlphaFoldDB" id="A0A9W9WRF7"/>
<dbReference type="Pfam" id="PF00083">
    <property type="entry name" value="Sugar_tr"/>
    <property type="match status" value="1"/>
</dbReference>
<evidence type="ECO:0000256" key="4">
    <source>
        <dbReference type="ARBA" id="ARBA00023136"/>
    </source>
</evidence>
<gene>
    <name evidence="6" type="ORF">N7530_006318</name>
</gene>
<dbReference type="EMBL" id="JAPWDO010000004">
    <property type="protein sequence ID" value="KAJ5472317.1"/>
    <property type="molecule type" value="Genomic_DNA"/>
</dbReference>
<sequence length="137" mass="15595">MGMLGVPWLYPTEINSLPMRTKRAAVSTATNWITNFAIVEVTPIGIQSIGWRFWIVWTILNAVFLPIIYFLYPETANRTLEDMDAYYRSNPPLIVTGDADVISTKRPLNFVYHEAEEVQRNAKEAISGDVGYTEHVN</sequence>
<evidence type="ECO:0000313" key="7">
    <source>
        <dbReference type="Proteomes" id="UP001147760"/>
    </source>
</evidence>
<organism evidence="6 7">
    <name type="scientific">Penicillium desertorum</name>
    <dbReference type="NCBI Taxonomy" id="1303715"/>
    <lineage>
        <taxon>Eukaryota</taxon>
        <taxon>Fungi</taxon>
        <taxon>Dikarya</taxon>
        <taxon>Ascomycota</taxon>
        <taxon>Pezizomycotina</taxon>
        <taxon>Eurotiomycetes</taxon>
        <taxon>Eurotiomycetidae</taxon>
        <taxon>Eurotiales</taxon>
        <taxon>Aspergillaceae</taxon>
        <taxon>Penicillium</taxon>
    </lineage>
</organism>
<keyword evidence="7" id="KW-1185">Reference proteome</keyword>
<evidence type="ECO:0000256" key="1">
    <source>
        <dbReference type="ARBA" id="ARBA00004141"/>
    </source>
</evidence>
<comment type="caution">
    <text evidence="6">The sequence shown here is derived from an EMBL/GenBank/DDBJ whole genome shotgun (WGS) entry which is preliminary data.</text>
</comment>
<feature type="transmembrane region" description="Helical" evidence="5">
    <location>
        <begin position="51"/>
        <end position="72"/>
    </location>
</feature>
<evidence type="ECO:0000256" key="5">
    <source>
        <dbReference type="SAM" id="Phobius"/>
    </source>
</evidence>
<accession>A0A9W9WRF7</accession>